<accession>A0A183ETE5</accession>
<keyword evidence="2" id="KW-1185">Reference proteome</keyword>
<reference evidence="1 2" key="2">
    <citation type="submission" date="2018-11" db="EMBL/GenBank/DDBJ databases">
        <authorList>
            <consortium name="Pathogen Informatics"/>
        </authorList>
    </citation>
    <scope>NUCLEOTIDE SEQUENCE [LARGE SCALE GENOMIC DNA]</scope>
</reference>
<dbReference type="EMBL" id="UYRT01100503">
    <property type="protein sequence ID" value="VDN42575.1"/>
    <property type="molecule type" value="Genomic_DNA"/>
</dbReference>
<protein>
    <submittedName>
        <fullName evidence="3">Secreted protein</fullName>
    </submittedName>
</protein>
<dbReference type="Proteomes" id="UP000271098">
    <property type="component" value="Unassembled WGS sequence"/>
</dbReference>
<name>A0A183ETE5_9BILA</name>
<proteinExistence type="predicted"/>
<sequence length="88" mass="9314">MRLIPKLVQSKAAAAAVADWLPAIIIPGWDNASREDARSTSSVAAAESMMKSAKASHGCTAAQTLLAPEEACKRQQFTSRQKKSNGEA</sequence>
<gene>
    <name evidence="1" type="ORF">GPUH_LOCUS24234</name>
</gene>
<organism evidence="3">
    <name type="scientific">Gongylonema pulchrum</name>
    <dbReference type="NCBI Taxonomy" id="637853"/>
    <lineage>
        <taxon>Eukaryota</taxon>
        <taxon>Metazoa</taxon>
        <taxon>Ecdysozoa</taxon>
        <taxon>Nematoda</taxon>
        <taxon>Chromadorea</taxon>
        <taxon>Rhabditida</taxon>
        <taxon>Spirurina</taxon>
        <taxon>Spiruromorpha</taxon>
        <taxon>Spiruroidea</taxon>
        <taxon>Gongylonematidae</taxon>
        <taxon>Gongylonema</taxon>
    </lineage>
</organism>
<evidence type="ECO:0000313" key="1">
    <source>
        <dbReference type="EMBL" id="VDN42575.1"/>
    </source>
</evidence>
<evidence type="ECO:0000313" key="2">
    <source>
        <dbReference type="Proteomes" id="UP000271098"/>
    </source>
</evidence>
<dbReference type="AlphaFoldDB" id="A0A183ETE5"/>
<evidence type="ECO:0000313" key="3">
    <source>
        <dbReference type="WBParaSite" id="GPUH_0002426601-mRNA-1"/>
    </source>
</evidence>
<reference evidence="3" key="1">
    <citation type="submission" date="2016-06" db="UniProtKB">
        <authorList>
            <consortium name="WormBaseParasite"/>
        </authorList>
    </citation>
    <scope>IDENTIFICATION</scope>
</reference>
<dbReference type="WBParaSite" id="GPUH_0002426601-mRNA-1">
    <property type="protein sequence ID" value="GPUH_0002426601-mRNA-1"/>
    <property type="gene ID" value="GPUH_0002426601"/>
</dbReference>